<evidence type="ECO:0000259" key="7">
    <source>
        <dbReference type="Pfam" id="PF08640"/>
    </source>
</evidence>
<protein>
    <recommendedName>
        <fullName evidence="7">U3 small nucleolar RNA-associated protein 6 N-terminal domain-containing protein</fullName>
    </recommendedName>
</protein>
<evidence type="ECO:0000256" key="3">
    <source>
        <dbReference type="ARBA" id="ARBA00022552"/>
    </source>
</evidence>
<dbReference type="Proteomes" id="UP000325113">
    <property type="component" value="Unassembled WGS sequence"/>
</dbReference>
<dbReference type="GO" id="GO:0034388">
    <property type="term" value="C:Pwp2p-containing subcomplex of 90S preribosome"/>
    <property type="evidence" value="ECO:0007669"/>
    <property type="project" value="TreeGrafter"/>
</dbReference>
<proteinExistence type="inferred from homology"/>
<gene>
    <name evidence="8" type="ORF">FNF31_01992</name>
</gene>
<keyword evidence="3" id="KW-0698">rRNA processing</keyword>
<dbReference type="SUPFAM" id="SSF48452">
    <property type="entry name" value="TPR-like"/>
    <property type="match status" value="1"/>
</dbReference>
<evidence type="ECO:0000256" key="1">
    <source>
        <dbReference type="ARBA" id="ARBA00004604"/>
    </source>
</evidence>
<dbReference type="AlphaFoldDB" id="A0A5A8DJM7"/>
<dbReference type="PANTHER" id="PTHR23271:SF1">
    <property type="entry name" value="U3 SMALL NUCLEOLAR RNA-ASSOCIATED PROTEIN 6 HOMOLOG"/>
    <property type="match status" value="1"/>
</dbReference>
<evidence type="ECO:0000313" key="8">
    <source>
        <dbReference type="EMBL" id="KAA0165339.1"/>
    </source>
</evidence>
<evidence type="ECO:0000256" key="4">
    <source>
        <dbReference type="ARBA" id="ARBA00022737"/>
    </source>
</evidence>
<organism evidence="8 9">
    <name type="scientific">Cafeteria roenbergensis</name>
    <name type="common">Marine flagellate</name>
    <dbReference type="NCBI Taxonomy" id="33653"/>
    <lineage>
        <taxon>Eukaryota</taxon>
        <taxon>Sar</taxon>
        <taxon>Stramenopiles</taxon>
        <taxon>Bigyra</taxon>
        <taxon>Opalozoa</taxon>
        <taxon>Bicosoecida</taxon>
        <taxon>Cafeteriaceae</taxon>
        <taxon>Cafeteria</taxon>
    </lineage>
</organism>
<dbReference type="GO" id="GO:0030515">
    <property type="term" value="F:snoRNA binding"/>
    <property type="evidence" value="ECO:0007669"/>
    <property type="project" value="InterPro"/>
</dbReference>
<feature type="region of interest" description="Disordered" evidence="6">
    <location>
        <begin position="399"/>
        <end position="433"/>
    </location>
</feature>
<dbReference type="InterPro" id="IPR011990">
    <property type="entry name" value="TPR-like_helical_dom_sf"/>
</dbReference>
<evidence type="ECO:0000256" key="5">
    <source>
        <dbReference type="ARBA" id="ARBA00023242"/>
    </source>
</evidence>
<dbReference type="InterPro" id="IPR013949">
    <property type="entry name" value="Utp6"/>
</dbReference>
<dbReference type="EMBL" id="VLTM01000013">
    <property type="protein sequence ID" value="KAA0165339.1"/>
    <property type="molecule type" value="Genomic_DNA"/>
</dbReference>
<name>A0A5A8DJM7_CAFRO</name>
<dbReference type="SMART" id="SM00386">
    <property type="entry name" value="HAT"/>
    <property type="match status" value="5"/>
</dbReference>
<keyword evidence="5" id="KW-0539">Nucleus</keyword>
<comment type="similarity">
    <text evidence="2">Belongs to the UTP6 family.</text>
</comment>
<evidence type="ECO:0000256" key="2">
    <source>
        <dbReference type="ARBA" id="ARBA00010734"/>
    </source>
</evidence>
<reference evidence="8 9" key="1">
    <citation type="submission" date="2019-07" db="EMBL/GenBank/DDBJ databases">
        <title>Genomes of Cafeteria roenbergensis.</title>
        <authorList>
            <person name="Fischer M.G."/>
            <person name="Hackl T."/>
            <person name="Roman M."/>
        </authorList>
    </citation>
    <scope>NUCLEOTIDE SEQUENCE [LARGE SCALE GENOMIC DNA]</scope>
    <source>
        <strain evidence="8 9">Cflag</strain>
    </source>
</reference>
<evidence type="ECO:0000256" key="6">
    <source>
        <dbReference type="SAM" id="MobiDB-lite"/>
    </source>
</evidence>
<dbReference type="Pfam" id="PF08640">
    <property type="entry name" value="U3_assoc_6"/>
    <property type="match status" value="1"/>
</dbReference>
<dbReference type="GO" id="GO:0000462">
    <property type="term" value="P:maturation of SSU-rRNA from tricistronic rRNA transcript (SSU-rRNA, 5.8S rRNA, LSU-rRNA)"/>
    <property type="evidence" value="ECO:0007669"/>
    <property type="project" value="InterPro"/>
</dbReference>
<comment type="caution">
    <text evidence="8">The sequence shown here is derived from an EMBL/GenBank/DDBJ whole genome shotgun (WGS) entry which is preliminary data.</text>
</comment>
<dbReference type="PANTHER" id="PTHR23271">
    <property type="entry name" value="HEPATOCELLULAR CARCINOMA-ASSOCIATED ANTIGEN 66"/>
    <property type="match status" value="1"/>
</dbReference>
<feature type="domain" description="U3 small nucleolar RNA-associated protein 6 N-terminal" evidence="7">
    <location>
        <begin position="9"/>
        <end position="79"/>
    </location>
</feature>
<comment type="subcellular location">
    <subcellularLocation>
        <location evidence="1">Nucleus</location>
        <location evidence="1">Nucleolus</location>
    </subcellularLocation>
</comment>
<sequence length="974" mass="97815">MADKVNDALERMIPELEDLEATGIFSAAEIRDIVARRRSHEYQLAVHGPPREAFKRYIAFEASLEGLVRARKKRMGVRHLKAAEGACINHIHNIYNRAVRQYRGDEALWLEWAEFARSKGNSRRLQSIFPRALQLLPTSEALWARAAAYQHDERKDPAAARTLLQRGLRVSGASRSLWLGLFRLELSFAMRLRARRVLLGVEGAGLGDEAAEAERAAAALASGGAAAAAAGDASAEGAEAALERLLEGSVAAIVLSAATEALPSDPVLRLSALRVLDEMSHREAPSARAGSGAVPYRAPAARVGKESVEDAAARLATAPSDFPRVEAATLEALVAGAGHEPAVWAALARRAMLPATAAAIDATAAAGGWSDCGAGVSAAPLAAAVGAAWLHRVATSRKASSSSAARKAAGRSKRPRSSEPAPGTGAAADADAAPAALDEDAAITEAVSGLSPGLPLSGRVCAPTAATAIDAEEASASRPTPGKRQRGGDGAALAAAAPGSATHPALASVPAIALPACVWEALKATDEAAAAALAAGAAACLGAVADRVEAEAAGSFAVAPTSAAATTQAGGRWGRRAVAAAAASFAREACAVFADALSAPLPAGGEEAVARQARLHAGVLSSTAAVSKAASDLLGVAGAAELGARPLDVSAARVRALVALGRPAAALAEAAEVLSGSAWSDPDADSDHASSLAIATADAAAAAVDLACSGASLAAAKEPACEVDWSVAPAPAPTSGSGSAAAAAALACLESVPSLRDAARESHAAICPALAAVAVLRAVSEDPAAPAAALAWAVWEARFEAEADAAEALALVLCACSERVRDVPAWATKAAALPAGFRAPETVVSASVKECCSRSPGLASDALEWFFEFLGSQPDAAAAAAVATATVAAGSAPSVAACAGAARVCEGAGDTDGAVAAWERACRAHGTSDPAAWTGMAKLLRRAGRVAEASDAVQRGCRALGDRSGALLRAMEEL</sequence>
<dbReference type="InterPro" id="IPR055347">
    <property type="entry name" value="UTP6_N"/>
</dbReference>
<dbReference type="Gene3D" id="1.25.40.10">
    <property type="entry name" value="Tetratricopeptide repeat domain"/>
    <property type="match status" value="1"/>
</dbReference>
<evidence type="ECO:0000313" key="9">
    <source>
        <dbReference type="Proteomes" id="UP000325113"/>
    </source>
</evidence>
<accession>A0A5A8DJM7</accession>
<dbReference type="GO" id="GO:0032040">
    <property type="term" value="C:small-subunit processome"/>
    <property type="evidence" value="ECO:0007669"/>
    <property type="project" value="TreeGrafter"/>
</dbReference>
<dbReference type="InterPro" id="IPR003107">
    <property type="entry name" value="HAT"/>
</dbReference>
<feature type="region of interest" description="Disordered" evidence="6">
    <location>
        <begin position="470"/>
        <end position="496"/>
    </location>
</feature>
<keyword evidence="4" id="KW-0677">Repeat</keyword>